<protein>
    <recommendedName>
        <fullName evidence="5">Type III secretion apparatus needle protein</fullName>
    </recommendedName>
</protein>
<evidence type="ECO:0008006" key="5">
    <source>
        <dbReference type="Google" id="ProtNLM"/>
    </source>
</evidence>
<dbReference type="Proteomes" id="UP000041595">
    <property type="component" value="Unassembled WGS sequence"/>
</dbReference>
<evidence type="ECO:0000313" key="1">
    <source>
        <dbReference type="EMBL" id="CNL54998.1"/>
    </source>
</evidence>
<dbReference type="Proteomes" id="UP000038647">
    <property type="component" value="Unassembled WGS sequence"/>
</dbReference>
<evidence type="ECO:0000313" key="3">
    <source>
        <dbReference type="Proteomes" id="UP000038647"/>
    </source>
</evidence>
<dbReference type="Pfam" id="PF09392">
    <property type="entry name" value="T3SS_needle_F"/>
    <property type="match status" value="1"/>
</dbReference>
<evidence type="ECO:0000313" key="2">
    <source>
        <dbReference type="EMBL" id="CNL57682.1"/>
    </source>
</evidence>
<dbReference type="InterPro" id="IPR021123">
    <property type="entry name" value="T3SS_needle-like"/>
</dbReference>
<dbReference type="InterPro" id="IPR037203">
    <property type="entry name" value="T3SS_needle-like_sf"/>
</dbReference>
<reference evidence="1 3" key="2">
    <citation type="submission" date="2015-03" db="EMBL/GenBank/DDBJ databases">
        <authorList>
            <consortium name="Pathogen Informatics"/>
            <person name="Murphy D."/>
        </authorList>
    </citation>
    <scope>NUCLEOTIDE SEQUENCE [LARGE SCALE GENOMIC DNA]</scope>
    <source>
        <strain evidence="1 3">IP08791</strain>
    </source>
</reference>
<dbReference type="SUPFAM" id="SSF140129">
    <property type="entry name" value="MxiH-like"/>
    <property type="match status" value="1"/>
</dbReference>
<dbReference type="AlphaFoldDB" id="A0A0T9UP05"/>
<dbReference type="EMBL" id="CQEH01000020">
    <property type="protein sequence ID" value="CNL54998.1"/>
    <property type="molecule type" value="Genomic_DNA"/>
</dbReference>
<keyword evidence="3" id="KW-1185">Reference proteome</keyword>
<evidence type="ECO:0000313" key="4">
    <source>
        <dbReference type="Proteomes" id="UP000041595"/>
    </source>
</evidence>
<dbReference type="EMBL" id="CQEJ01000023">
    <property type="protein sequence ID" value="CNL57682.1"/>
    <property type="molecule type" value="Genomic_DNA"/>
</dbReference>
<dbReference type="GO" id="GO:0015031">
    <property type="term" value="P:protein transport"/>
    <property type="evidence" value="ECO:0007669"/>
    <property type="project" value="InterPro"/>
</dbReference>
<dbReference type="eggNOG" id="ENOG5030VSE">
    <property type="taxonomic scope" value="Bacteria"/>
</dbReference>
<dbReference type="Gene3D" id="1.20.58.90">
    <property type="match status" value="1"/>
</dbReference>
<proteinExistence type="predicted"/>
<organism evidence="2 4">
    <name type="scientific">Yersinia aldovae</name>
    <dbReference type="NCBI Taxonomy" id="29483"/>
    <lineage>
        <taxon>Bacteria</taxon>
        <taxon>Pseudomonadati</taxon>
        <taxon>Pseudomonadota</taxon>
        <taxon>Gammaproteobacteria</taxon>
        <taxon>Enterobacterales</taxon>
        <taxon>Yersiniaceae</taxon>
        <taxon>Yersinia</taxon>
    </lineage>
</organism>
<name>A0A0T9UP05_YERAL</name>
<dbReference type="OrthoDB" id="6456439at2"/>
<gene>
    <name evidence="2" type="ORF">ERS137965_03418</name>
    <name evidence="1" type="ORF">ERS137966_03549</name>
</gene>
<sequence length="99" mass="10676">MAAIDGIMPTGNWEASAYETTSANSKWGMAYRVGGLMNDKVKALADELKTSLENTAELDNPLTLAKISALNGNYNGSRQLQSNLIKSLKDTSQAIIRNV</sequence>
<accession>A0A0T9UP05</accession>
<reference evidence="2 4" key="1">
    <citation type="submission" date="2015-03" db="EMBL/GenBank/DDBJ databases">
        <authorList>
            <person name="Murphy D."/>
        </authorList>
    </citation>
    <scope>NUCLEOTIDE SEQUENCE [LARGE SCALE GENOMIC DNA]</scope>
    <source>
        <strain evidence="2 4">IP06005</strain>
    </source>
</reference>
<dbReference type="RefSeq" id="WP_004703640.1">
    <property type="nucleotide sequence ID" value="NZ_CABHPY010000209.1"/>
</dbReference>